<feature type="region of interest" description="Disordered" evidence="1">
    <location>
        <begin position="31"/>
        <end position="107"/>
    </location>
</feature>
<accession>A0A4P9XVX1</accession>
<proteinExistence type="predicted"/>
<feature type="compositionally biased region" description="Low complexity" evidence="1">
    <location>
        <begin position="60"/>
        <end position="103"/>
    </location>
</feature>
<keyword evidence="2" id="KW-0732">Signal</keyword>
<evidence type="ECO:0000256" key="1">
    <source>
        <dbReference type="SAM" id="MobiDB-lite"/>
    </source>
</evidence>
<sequence>MYSTRRLVYFAALALLVSSTVVAQTSIDDEVLLPSTSASTTSGTLPATSGSTSANATVPTSANTTATSHTSSSTSTSTSSTSTTSSSTTSTKSTPTEEPTDSSAGGLEVQNYQGALAAGLAMVVALPAAARLL</sequence>
<keyword evidence="4" id="KW-1185">Reference proteome</keyword>
<dbReference type="AlphaFoldDB" id="A0A4P9XVX1"/>
<evidence type="ECO:0000313" key="3">
    <source>
        <dbReference type="EMBL" id="RKP10443.1"/>
    </source>
</evidence>
<protein>
    <recommendedName>
        <fullName evidence="5">REJ domain-containing protein</fullName>
    </recommendedName>
</protein>
<feature type="compositionally biased region" description="Polar residues" evidence="1">
    <location>
        <begin position="34"/>
        <end position="59"/>
    </location>
</feature>
<feature type="chain" id="PRO_5020444657" description="REJ domain-containing protein" evidence="2">
    <location>
        <begin position="24"/>
        <end position="133"/>
    </location>
</feature>
<evidence type="ECO:0000256" key="2">
    <source>
        <dbReference type="SAM" id="SignalP"/>
    </source>
</evidence>
<evidence type="ECO:0000313" key="4">
    <source>
        <dbReference type="Proteomes" id="UP000271241"/>
    </source>
</evidence>
<evidence type="ECO:0008006" key="5">
    <source>
        <dbReference type="Google" id="ProtNLM"/>
    </source>
</evidence>
<name>A0A4P9XVX1_9FUNG</name>
<feature type="signal peptide" evidence="2">
    <location>
        <begin position="1"/>
        <end position="23"/>
    </location>
</feature>
<dbReference type="Proteomes" id="UP000271241">
    <property type="component" value="Unassembled WGS sequence"/>
</dbReference>
<reference evidence="4" key="1">
    <citation type="journal article" date="2018" name="Nat. Microbiol.">
        <title>Leveraging single-cell genomics to expand the fungal tree of life.</title>
        <authorList>
            <person name="Ahrendt S.R."/>
            <person name="Quandt C.A."/>
            <person name="Ciobanu D."/>
            <person name="Clum A."/>
            <person name="Salamov A."/>
            <person name="Andreopoulos B."/>
            <person name="Cheng J.F."/>
            <person name="Woyke T."/>
            <person name="Pelin A."/>
            <person name="Henrissat B."/>
            <person name="Reynolds N.K."/>
            <person name="Benny G.L."/>
            <person name="Smith M.E."/>
            <person name="James T.Y."/>
            <person name="Grigoriev I.V."/>
        </authorList>
    </citation>
    <scope>NUCLEOTIDE SEQUENCE [LARGE SCALE GENOMIC DNA]</scope>
    <source>
        <strain evidence="4">RSA 1356</strain>
    </source>
</reference>
<gene>
    <name evidence="3" type="ORF">THASP1DRAFT_27770</name>
</gene>
<organism evidence="3 4">
    <name type="scientific">Thamnocephalis sphaerospora</name>
    <dbReference type="NCBI Taxonomy" id="78915"/>
    <lineage>
        <taxon>Eukaryota</taxon>
        <taxon>Fungi</taxon>
        <taxon>Fungi incertae sedis</taxon>
        <taxon>Zoopagomycota</taxon>
        <taxon>Zoopagomycotina</taxon>
        <taxon>Zoopagomycetes</taxon>
        <taxon>Zoopagales</taxon>
        <taxon>Sigmoideomycetaceae</taxon>
        <taxon>Thamnocephalis</taxon>
    </lineage>
</organism>
<dbReference type="EMBL" id="KZ992452">
    <property type="protein sequence ID" value="RKP10443.1"/>
    <property type="molecule type" value="Genomic_DNA"/>
</dbReference>